<evidence type="ECO:0000256" key="3">
    <source>
        <dbReference type="ARBA" id="ARBA00022605"/>
    </source>
</evidence>
<keyword evidence="3" id="KW-0028">Amino-acid biosynthesis</keyword>
<dbReference type="OrthoDB" id="1934954at2759"/>
<dbReference type="NCBIfam" id="NF001221">
    <property type="entry name" value="PRK00197.1"/>
    <property type="match status" value="1"/>
</dbReference>
<sequence length="413" mass="44498">MSLTDSSPAEAARLASIASRQLATLSTPARSDALDALHSALVKQKDFILEANARDVRAATIAAENGDLSRSILKRLDLRTPGKYEDMLQGIIDVRDLEDPIGKISMRTLIDDGGKESTESFVAISNVISEAIAATQVPNAAIQLVRTRDAILPLLAQDQYIDLVIPRGSNDLVRHVKSNTKIPVLGHADGICSIYLHSDAEADMAAKVITDAKTNYPAACNAVETLLVDQDALSTLLPSVAESLISRGVVLRCDAASKEELQKSFSPAQSALLQDATEDDYRKEFLDLILAIKTIIPTSEQSSLDLAIDHINTHSSGHTDVILTSSRQTAEQFLSGVDSAGVYWNASTRFADGMRYGFGTEVGISTNKIHSRGPVGLEGLTIYKYLIRGGGHAAGDYFQGEGGKKWKHQKLEI</sequence>
<dbReference type="GO" id="GO:0055129">
    <property type="term" value="P:L-proline biosynthetic process"/>
    <property type="evidence" value="ECO:0007669"/>
    <property type="project" value="UniProtKB-UniPathway"/>
</dbReference>
<comment type="pathway">
    <text evidence="1">Amino-acid biosynthesis; L-proline biosynthesis; L-glutamate 5-semialdehyde from L-glutamate: step 2/2.</text>
</comment>
<gene>
    <name evidence="12" type="ORF">AJ80_03033</name>
</gene>
<reference evidence="12 13" key="1">
    <citation type="submission" date="2017-10" db="EMBL/GenBank/DDBJ databases">
        <title>Comparative genomics in systemic dimorphic fungi from Ajellomycetaceae.</title>
        <authorList>
            <person name="Munoz J.F."/>
            <person name="Mcewen J.G."/>
            <person name="Clay O.K."/>
            <person name="Cuomo C.A."/>
        </authorList>
    </citation>
    <scope>NUCLEOTIDE SEQUENCE [LARGE SCALE GENOMIC DNA]</scope>
    <source>
        <strain evidence="12 13">UAMH7299</strain>
    </source>
</reference>
<dbReference type="InterPro" id="IPR016163">
    <property type="entry name" value="Ald_DH_C"/>
</dbReference>
<dbReference type="EC" id="1.2.1.41" evidence="2"/>
<evidence type="ECO:0000256" key="6">
    <source>
        <dbReference type="ARBA" id="ARBA00023002"/>
    </source>
</evidence>
<dbReference type="InterPro" id="IPR012134">
    <property type="entry name" value="Glu-5-SA_DH"/>
</dbReference>
<dbReference type="UniPathway" id="UPA00098">
    <property type="reaction ID" value="UER00360"/>
</dbReference>
<dbReference type="HAMAP" id="MF_00412">
    <property type="entry name" value="ProA"/>
    <property type="match status" value="1"/>
</dbReference>
<evidence type="ECO:0000256" key="1">
    <source>
        <dbReference type="ARBA" id="ARBA00004985"/>
    </source>
</evidence>
<dbReference type="Gene3D" id="3.40.309.10">
    <property type="entry name" value="Aldehyde Dehydrogenase, Chain A, domain 2"/>
    <property type="match status" value="1"/>
</dbReference>
<evidence type="ECO:0000256" key="2">
    <source>
        <dbReference type="ARBA" id="ARBA00013002"/>
    </source>
</evidence>
<keyword evidence="4" id="KW-0641">Proline biosynthesis</keyword>
<dbReference type="InterPro" id="IPR016161">
    <property type="entry name" value="Ald_DH/histidinol_DH"/>
</dbReference>
<comment type="function">
    <text evidence="8">Catalyzes the NADPH dependent reduction of L-gamma-glutamyl 5-phosphate into L-glutamate 5-semialdehyde and phosphate. The product spontaneously undergoes cyclization to form 1-pyrroline-5-carboxylate.</text>
</comment>
<evidence type="ECO:0000256" key="10">
    <source>
        <dbReference type="ARBA" id="ARBA00075718"/>
    </source>
</evidence>
<dbReference type="Gene3D" id="3.40.605.10">
    <property type="entry name" value="Aldehyde Dehydrogenase, Chain A, domain 1"/>
    <property type="match status" value="2"/>
</dbReference>
<keyword evidence="6" id="KW-0560">Oxidoreductase</keyword>
<dbReference type="PANTHER" id="PTHR11063">
    <property type="entry name" value="GLUTAMATE SEMIALDEHYDE DEHYDROGENASE"/>
    <property type="match status" value="1"/>
</dbReference>
<organism evidence="12 13">
    <name type="scientific">Polytolypa hystricis (strain UAMH7299)</name>
    <dbReference type="NCBI Taxonomy" id="1447883"/>
    <lineage>
        <taxon>Eukaryota</taxon>
        <taxon>Fungi</taxon>
        <taxon>Dikarya</taxon>
        <taxon>Ascomycota</taxon>
        <taxon>Pezizomycotina</taxon>
        <taxon>Eurotiomycetes</taxon>
        <taxon>Eurotiomycetidae</taxon>
        <taxon>Onygenales</taxon>
        <taxon>Onygenales incertae sedis</taxon>
        <taxon>Polytolypa</taxon>
    </lineage>
</organism>
<comment type="similarity">
    <text evidence="9">Belongs to the gamma-glutamyl phosphate reductase family.</text>
</comment>
<evidence type="ECO:0000256" key="5">
    <source>
        <dbReference type="ARBA" id="ARBA00022857"/>
    </source>
</evidence>
<evidence type="ECO:0000256" key="7">
    <source>
        <dbReference type="ARBA" id="ARBA00049024"/>
    </source>
</evidence>
<keyword evidence="5" id="KW-0521">NADP</keyword>
<dbReference type="Proteomes" id="UP000224634">
    <property type="component" value="Unassembled WGS sequence"/>
</dbReference>
<evidence type="ECO:0000256" key="8">
    <source>
        <dbReference type="ARBA" id="ARBA00059423"/>
    </source>
</evidence>
<dbReference type="EMBL" id="PDNA01000032">
    <property type="protein sequence ID" value="PGH21600.1"/>
    <property type="molecule type" value="Genomic_DNA"/>
</dbReference>
<dbReference type="InterPro" id="IPR016162">
    <property type="entry name" value="Ald_DH_N"/>
</dbReference>
<name>A0A2B7YK85_POLH7</name>
<evidence type="ECO:0000256" key="11">
    <source>
        <dbReference type="ARBA" id="ARBA00077451"/>
    </source>
</evidence>
<dbReference type="NCBIfam" id="TIGR00407">
    <property type="entry name" value="proA"/>
    <property type="match status" value="1"/>
</dbReference>
<dbReference type="STRING" id="1447883.A0A2B7YK85"/>
<dbReference type="CDD" id="cd07079">
    <property type="entry name" value="ALDH_F18-19_ProA-GPR"/>
    <property type="match status" value="1"/>
</dbReference>
<evidence type="ECO:0000256" key="4">
    <source>
        <dbReference type="ARBA" id="ARBA00022650"/>
    </source>
</evidence>
<evidence type="ECO:0000313" key="13">
    <source>
        <dbReference type="Proteomes" id="UP000224634"/>
    </source>
</evidence>
<comment type="catalytic activity">
    <reaction evidence="7">
        <text>L-glutamate 5-semialdehyde + phosphate + NADP(+) = L-glutamyl 5-phosphate + NADPH + H(+)</text>
        <dbReference type="Rhea" id="RHEA:19541"/>
        <dbReference type="ChEBI" id="CHEBI:15378"/>
        <dbReference type="ChEBI" id="CHEBI:43474"/>
        <dbReference type="ChEBI" id="CHEBI:57783"/>
        <dbReference type="ChEBI" id="CHEBI:58066"/>
        <dbReference type="ChEBI" id="CHEBI:58274"/>
        <dbReference type="ChEBI" id="CHEBI:58349"/>
        <dbReference type="EC" id="1.2.1.41"/>
    </reaction>
</comment>
<evidence type="ECO:0000313" key="12">
    <source>
        <dbReference type="EMBL" id="PGH21600.1"/>
    </source>
</evidence>
<dbReference type="PIRSF" id="PIRSF000151">
    <property type="entry name" value="GPR"/>
    <property type="match status" value="1"/>
</dbReference>
<proteinExistence type="inferred from homology"/>
<keyword evidence="13" id="KW-1185">Reference proteome</keyword>
<evidence type="ECO:0000256" key="9">
    <source>
        <dbReference type="ARBA" id="ARBA00060997"/>
    </source>
</evidence>
<dbReference type="GO" id="GO:0050661">
    <property type="term" value="F:NADP binding"/>
    <property type="evidence" value="ECO:0007669"/>
    <property type="project" value="InterPro"/>
</dbReference>
<dbReference type="SUPFAM" id="SSF53720">
    <property type="entry name" value="ALDH-like"/>
    <property type="match status" value="1"/>
</dbReference>
<dbReference type="InterPro" id="IPR000965">
    <property type="entry name" value="GPR_dom"/>
</dbReference>
<dbReference type="AlphaFoldDB" id="A0A2B7YK85"/>
<protein>
    <recommendedName>
        <fullName evidence="2">glutamate-5-semialdehyde dehydrogenase</fullName>
        <ecNumber evidence="2">1.2.1.41</ecNumber>
    </recommendedName>
    <alternativeName>
        <fullName evidence="11">Glutamate-5-semialdehyde dehydrogenase</fullName>
    </alternativeName>
    <alternativeName>
        <fullName evidence="10">Glutamyl-gamma-semialdehyde dehydrogenase</fullName>
    </alternativeName>
</protein>
<dbReference type="GO" id="GO:0004350">
    <property type="term" value="F:glutamate-5-semialdehyde dehydrogenase activity"/>
    <property type="evidence" value="ECO:0007669"/>
    <property type="project" value="UniProtKB-EC"/>
</dbReference>
<dbReference type="PANTHER" id="PTHR11063:SF8">
    <property type="entry name" value="DELTA-1-PYRROLINE-5-CARBOXYLATE SYNTHASE"/>
    <property type="match status" value="1"/>
</dbReference>
<comment type="caution">
    <text evidence="12">The sequence shown here is derived from an EMBL/GenBank/DDBJ whole genome shotgun (WGS) entry which is preliminary data.</text>
</comment>
<dbReference type="FunFam" id="3.40.309.10:FF:000006">
    <property type="entry name" value="Gamma-glutamyl phosphate reductase"/>
    <property type="match status" value="1"/>
</dbReference>
<accession>A0A2B7YK85</accession>